<dbReference type="RefSeq" id="WP_055733222.1">
    <property type="nucleotide sequence ID" value="NZ_BMDY01000015.1"/>
</dbReference>
<dbReference type="InterPro" id="IPR019635">
    <property type="entry name" value="DUF2500"/>
</dbReference>
<dbReference type="EMBL" id="BMDY01000015">
    <property type="protein sequence ID" value="GGB11176.1"/>
    <property type="molecule type" value="Genomic_DNA"/>
</dbReference>
<keyword evidence="1" id="KW-0472">Membrane</keyword>
<proteinExistence type="predicted"/>
<organism evidence="2 3">
    <name type="scientific">Agarivorans gilvus</name>
    <dbReference type="NCBI Taxonomy" id="680279"/>
    <lineage>
        <taxon>Bacteria</taxon>
        <taxon>Pseudomonadati</taxon>
        <taxon>Pseudomonadota</taxon>
        <taxon>Gammaproteobacteria</taxon>
        <taxon>Alteromonadales</taxon>
        <taxon>Alteromonadaceae</taxon>
        <taxon>Agarivorans</taxon>
    </lineage>
</organism>
<sequence>MPWWWFIVMALIAAMVVYQLWRNVQQRRWDHQQPMHKLWVRVSKLEEQPITRPGKHNDGRQLRYRYFVEFSPLEGGQARRFTIKRSQYQQLDPNLRGELTIQGSRLVRFEVGEPPSDGTIEG</sequence>
<evidence type="ECO:0000256" key="1">
    <source>
        <dbReference type="SAM" id="Phobius"/>
    </source>
</evidence>
<comment type="caution">
    <text evidence="2">The sequence shown here is derived from an EMBL/GenBank/DDBJ whole genome shotgun (WGS) entry which is preliminary data.</text>
</comment>
<feature type="transmembrane region" description="Helical" evidence="1">
    <location>
        <begin position="6"/>
        <end position="24"/>
    </location>
</feature>
<gene>
    <name evidence="2" type="ORF">GCM10007414_25770</name>
</gene>
<dbReference type="Gene3D" id="2.40.50.660">
    <property type="match status" value="1"/>
</dbReference>
<evidence type="ECO:0000313" key="3">
    <source>
        <dbReference type="Proteomes" id="UP000651977"/>
    </source>
</evidence>
<keyword evidence="3" id="KW-1185">Reference proteome</keyword>
<reference evidence="3" key="1">
    <citation type="journal article" date="2019" name="Int. J. Syst. Evol. Microbiol.">
        <title>The Global Catalogue of Microorganisms (GCM) 10K type strain sequencing project: providing services to taxonomists for standard genome sequencing and annotation.</title>
        <authorList>
            <consortium name="The Broad Institute Genomics Platform"/>
            <consortium name="The Broad Institute Genome Sequencing Center for Infectious Disease"/>
            <person name="Wu L."/>
            <person name="Ma J."/>
        </authorList>
    </citation>
    <scope>NUCLEOTIDE SEQUENCE [LARGE SCALE GENOMIC DNA]</scope>
    <source>
        <strain evidence="3">CGMCC 1.10131</strain>
    </source>
</reference>
<accession>A0ABQ1I2U5</accession>
<dbReference type="Proteomes" id="UP000651977">
    <property type="component" value="Unassembled WGS sequence"/>
</dbReference>
<evidence type="ECO:0000313" key="2">
    <source>
        <dbReference type="EMBL" id="GGB11176.1"/>
    </source>
</evidence>
<evidence type="ECO:0008006" key="4">
    <source>
        <dbReference type="Google" id="ProtNLM"/>
    </source>
</evidence>
<keyword evidence="1" id="KW-1133">Transmembrane helix</keyword>
<name>A0ABQ1I2U5_9ALTE</name>
<keyword evidence="1" id="KW-0812">Transmembrane</keyword>
<protein>
    <recommendedName>
        <fullName evidence="4">DUF2500 domain-containing protein</fullName>
    </recommendedName>
</protein>
<dbReference type="Pfam" id="PF10694">
    <property type="entry name" value="DUF2500"/>
    <property type="match status" value="1"/>
</dbReference>